<evidence type="ECO:0000256" key="1">
    <source>
        <dbReference type="ARBA" id="ARBA00004533"/>
    </source>
</evidence>
<gene>
    <name evidence="12" type="ordered locus">Nwat_2354</name>
</gene>
<evidence type="ECO:0000256" key="9">
    <source>
        <dbReference type="ARBA" id="ARBA00023136"/>
    </source>
</evidence>
<dbReference type="InterPro" id="IPR049031">
    <property type="entry name" value="T2SSK_SAM-like_1st"/>
</dbReference>
<feature type="domain" description="T2SS protein K first SAM-like" evidence="11">
    <location>
        <begin position="100"/>
        <end position="189"/>
    </location>
</feature>
<dbReference type="SUPFAM" id="SSF158544">
    <property type="entry name" value="GspK insert domain-like"/>
    <property type="match status" value="1"/>
</dbReference>
<dbReference type="OrthoDB" id="9181871at2"/>
<keyword evidence="3" id="KW-0813">Transport</keyword>
<sequence>MLREHGIALIVVLWMLTLLAIIAGSFTYTLRIESTLAVNVVGRAKARALAEAGIAYAALDMLRPPPLRRFPPNGIPYPWKFGTETVMISVRDVAGLIDLNTASRELLGGLLMAAGVPANGQGRLLDAIEDWRDPDDIPLLEGAEDKDYFAAGLPYGAKDGPFDDVTELQQVLGISSALYQRMAPSLTVYSGQAGVDPTVAPREVLLAIPGVDLQLIEAYLEERRIMAARGDIPPPLPPIGGGYLAQASGLAYSVRAEAKPEEGGAAVIEAVIALGSSGTGGFIPNSSILQWRENL</sequence>
<evidence type="ECO:0000256" key="4">
    <source>
        <dbReference type="ARBA" id="ARBA00022475"/>
    </source>
</evidence>
<dbReference type="PANTHER" id="PTHR38831:SF2">
    <property type="entry name" value="TYPE II SECRETION SYSTEM PROTEIN K"/>
    <property type="match status" value="1"/>
</dbReference>
<protein>
    <submittedName>
        <fullName evidence="12">General secretion pathway protein K</fullName>
    </submittedName>
</protein>
<evidence type="ECO:0000256" key="5">
    <source>
        <dbReference type="ARBA" id="ARBA00022519"/>
    </source>
</evidence>
<keyword evidence="9 10" id="KW-0472">Membrane</keyword>
<dbReference type="STRING" id="105559.Nwat_2354"/>
<dbReference type="Pfam" id="PF21687">
    <property type="entry name" value="T2SSK_1st"/>
    <property type="match status" value="1"/>
</dbReference>
<keyword evidence="8 10" id="KW-1133">Transmembrane helix</keyword>
<keyword evidence="7" id="KW-0653">Protein transport</keyword>
<evidence type="ECO:0000259" key="11">
    <source>
        <dbReference type="Pfam" id="PF21687"/>
    </source>
</evidence>
<keyword evidence="6 10" id="KW-0812">Transmembrane</keyword>
<proteinExistence type="inferred from homology"/>
<dbReference type="eggNOG" id="COG3156">
    <property type="taxonomic scope" value="Bacteria"/>
</dbReference>
<comment type="similarity">
    <text evidence="2">Belongs to the GSP K family.</text>
</comment>
<evidence type="ECO:0000256" key="3">
    <source>
        <dbReference type="ARBA" id="ARBA00022448"/>
    </source>
</evidence>
<evidence type="ECO:0000256" key="8">
    <source>
        <dbReference type="ARBA" id="ARBA00022989"/>
    </source>
</evidence>
<evidence type="ECO:0000313" key="13">
    <source>
        <dbReference type="Proteomes" id="UP000000393"/>
    </source>
</evidence>
<evidence type="ECO:0000256" key="2">
    <source>
        <dbReference type="ARBA" id="ARBA00007246"/>
    </source>
</evidence>
<dbReference type="Proteomes" id="UP000000393">
    <property type="component" value="Chromosome"/>
</dbReference>
<dbReference type="GO" id="GO:0005886">
    <property type="term" value="C:plasma membrane"/>
    <property type="evidence" value="ECO:0007669"/>
    <property type="project" value="UniProtKB-SubCell"/>
</dbReference>
<organism evidence="12 13">
    <name type="scientific">Nitrosococcus watsoni (strain C-113)</name>
    <dbReference type="NCBI Taxonomy" id="105559"/>
    <lineage>
        <taxon>Bacteria</taxon>
        <taxon>Pseudomonadati</taxon>
        <taxon>Pseudomonadota</taxon>
        <taxon>Gammaproteobacteria</taxon>
        <taxon>Chromatiales</taxon>
        <taxon>Chromatiaceae</taxon>
        <taxon>Nitrosococcus</taxon>
    </lineage>
</organism>
<dbReference type="AlphaFoldDB" id="D8K936"/>
<feature type="transmembrane region" description="Helical" evidence="10">
    <location>
        <begin position="7"/>
        <end position="28"/>
    </location>
</feature>
<name>D8K936_NITWC</name>
<dbReference type="PANTHER" id="PTHR38831">
    <property type="entry name" value="TYPE II SECRETION SYSTEM PROTEIN K"/>
    <property type="match status" value="1"/>
</dbReference>
<comment type="subcellular location">
    <subcellularLocation>
        <location evidence="1">Cell inner membrane</location>
    </subcellularLocation>
</comment>
<evidence type="ECO:0000256" key="10">
    <source>
        <dbReference type="SAM" id="Phobius"/>
    </source>
</evidence>
<dbReference type="HOGENOM" id="CLU_057294_3_0_6"/>
<dbReference type="InterPro" id="IPR038072">
    <property type="entry name" value="GspK_central_sf"/>
</dbReference>
<dbReference type="GO" id="GO:0009306">
    <property type="term" value="P:protein secretion"/>
    <property type="evidence" value="ECO:0007669"/>
    <property type="project" value="InterPro"/>
</dbReference>
<reference evidence="12 13" key="1">
    <citation type="submission" date="2010-06" db="EMBL/GenBank/DDBJ databases">
        <title>Complete sequence of chromosome of Nitrosococcus watsoni C-113.</title>
        <authorList>
            <consortium name="US DOE Joint Genome Institute"/>
            <person name="Lucas S."/>
            <person name="Copeland A."/>
            <person name="Lapidus A."/>
            <person name="Cheng J.-F."/>
            <person name="Bruce D."/>
            <person name="Goodwin L."/>
            <person name="Pitluck S."/>
            <person name="Malfatti S.A."/>
            <person name="Chain P.S.G."/>
            <person name="Land M."/>
            <person name="Hauser L."/>
            <person name="Kyrpides N."/>
            <person name="Ivanova N."/>
            <person name="Cambell M.A."/>
            <person name="Heidelberg J.F."/>
            <person name="Klotz M.G."/>
            <person name="Woyke T."/>
        </authorList>
    </citation>
    <scope>NUCLEOTIDE SEQUENCE [LARGE SCALE GENOMIC DNA]</scope>
    <source>
        <strain evidence="12 13">C-113</strain>
    </source>
</reference>
<dbReference type="Gene3D" id="1.10.40.60">
    <property type="entry name" value="EpsJ-like"/>
    <property type="match status" value="1"/>
</dbReference>
<accession>D8K936</accession>
<evidence type="ECO:0000256" key="6">
    <source>
        <dbReference type="ARBA" id="ARBA00022692"/>
    </source>
</evidence>
<evidence type="ECO:0000256" key="7">
    <source>
        <dbReference type="ARBA" id="ARBA00022927"/>
    </source>
</evidence>
<keyword evidence="13" id="KW-1185">Reference proteome</keyword>
<dbReference type="KEGG" id="nwa:Nwat_2354"/>
<dbReference type="InterPro" id="IPR005628">
    <property type="entry name" value="GspK"/>
</dbReference>
<keyword evidence="4" id="KW-1003">Cell membrane</keyword>
<evidence type="ECO:0000313" key="12">
    <source>
        <dbReference type="EMBL" id="ADJ29179.1"/>
    </source>
</evidence>
<dbReference type="EMBL" id="CP002086">
    <property type="protein sequence ID" value="ADJ29179.1"/>
    <property type="molecule type" value="Genomic_DNA"/>
</dbReference>
<keyword evidence="5" id="KW-0997">Cell inner membrane</keyword>
<dbReference type="RefSeq" id="WP_013221250.1">
    <property type="nucleotide sequence ID" value="NC_014315.1"/>
</dbReference>